<dbReference type="EMBL" id="PFAJ01000006">
    <property type="protein sequence ID" value="PIR97637.1"/>
    <property type="molecule type" value="Genomic_DNA"/>
</dbReference>
<reference evidence="2" key="1">
    <citation type="submission" date="2017-09" db="EMBL/GenBank/DDBJ databases">
        <title>Depth-based differentiation of microbial function through sediment-hosted aquifers and enrichment of novel symbionts in the deep terrestrial subsurface.</title>
        <authorList>
            <person name="Probst A.J."/>
            <person name="Ladd B."/>
            <person name="Jarett J.K."/>
            <person name="Geller-Mcgrath D.E."/>
            <person name="Sieber C.M.K."/>
            <person name="Emerson J.B."/>
            <person name="Anantharaman K."/>
            <person name="Thomas B.C."/>
            <person name="Malmstrom R."/>
            <person name="Stieglmeier M."/>
            <person name="Klingl A."/>
            <person name="Woyke T."/>
            <person name="Ryan C.M."/>
            <person name="Banfield J.F."/>
        </authorList>
    </citation>
    <scope>NUCLEOTIDE SEQUENCE [LARGE SCALE GENOMIC DNA]</scope>
</reference>
<gene>
    <name evidence="1" type="ORF">COT91_00600</name>
</gene>
<dbReference type="AlphaFoldDB" id="A0A2H0VEV0"/>
<sequence>METKYSDYDAKMIVKDKVLQLYRRKYGNREKSQIEIGVFTLDGLKKHAEYGTKMVWDRYNFAHLKPLFDRTGKIKKIMREKARMPKKKQKVIISNALGAFINQVFRVEKNLRDGFKKAAKLEVIEGIPFFLEAIFALEGRVRPYNKYLEWELNKYPLTKFPWKKGELIKKLDDLLDKNKISIFHNLFITIRPIFKKNGYTRAFDEWKGCYQVGE</sequence>
<accession>A0A2H0VEV0</accession>
<evidence type="ECO:0000313" key="2">
    <source>
        <dbReference type="Proteomes" id="UP000230557"/>
    </source>
</evidence>
<dbReference type="Proteomes" id="UP000230557">
    <property type="component" value="Unassembled WGS sequence"/>
</dbReference>
<name>A0A2H0VEV0_9BACT</name>
<organism evidence="1 2">
    <name type="scientific">Candidatus Doudnabacteria bacterium CG10_big_fil_rev_8_21_14_0_10_41_10</name>
    <dbReference type="NCBI Taxonomy" id="1974551"/>
    <lineage>
        <taxon>Bacteria</taxon>
        <taxon>Candidatus Doudnaibacteriota</taxon>
    </lineage>
</organism>
<comment type="caution">
    <text evidence="1">The sequence shown here is derived from an EMBL/GenBank/DDBJ whole genome shotgun (WGS) entry which is preliminary data.</text>
</comment>
<evidence type="ECO:0000313" key="1">
    <source>
        <dbReference type="EMBL" id="PIR97637.1"/>
    </source>
</evidence>
<protein>
    <submittedName>
        <fullName evidence="1">Uncharacterized protein</fullName>
    </submittedName>
</protein>
<proteinExistence type="predicted"/>